<sequence length="639" mass="69898">MHRKIVAPHGKWPSPISVASVVQVGSLSTPRVSRGGRIFFREAGLDGRSRIVEATETGIGEALPAPYSADNRVYEYGGALFDVLPDSRLVLSNSDDSVCIVDPHGQRVSVLVPASSRLRYASFSASATSPWVLAIEEAHAETAQPADVRHRIVALNVDTAKVKPVVEGADFYYQPRFSADGARLCWLEWNRPDLPFDAAKLYVAEWRPHDGQVCDTRLVAGGSGQSVAEPCWGPDGTLFFAMEQGPYRQLYSLAAGSASPAAIPLKGLEEAEHTIQPLSKHTLVAAPFTNGVQQLIAIDLDTYKWHRLADMETICYIRDDSMARHSDSSLIVVGGGTMSSPAVWKIDLHKPSTIKALRKATEHHFPTSLFSTPELINMEPKTPKEQGIRGFLWMPHNPDYTAAPDELPPLIIRVHGGPTDVKGCGVDLRTQYFTTRGYAVLGLNYHGSAGYGRDYRNALFGQWGVLDADDAGHCAQQLASTGRVRKGGIGITGLSAGGYNTLQSIVRHASSFAGAICVSGPCELSKFAATTHKLEMDYTPALALECPESIDEEHRERVYRERSPLYHTDKIKTPLLMLHGRADTVVVEDQARMMTEKLKAQGADVELVLVEGDGHKLDKPSSVQLRLELEEKMWSETLL</sequence>
<proteinExistence type="predicted"/>
<dbReference type="Proteomes" id="UP000224854">
    <property type="component" value="Unassembled WGS sequence"/>
</dbReference>
<dbReference type="InterPro" id="IPR050585">
    <property type="entry name" value="Xaa-Pro_dipeptidyl-ppase/CocE"/>
</dbReference>
<dbReference type="GO" id="GO:0008236">
    <property type="term" value="F:serine-type peptidase activity"/>
    <property type="evidence" value="ECO:0007669"/>
    <property type="project" value="InterPro"/>
</dbReference>
<evidence type="ECO:0000313" key="2">
    <source>
        <dbReference type="EMBL" id="PHH82211.1"/>
    </source>
</evidence>
<evidence type="ECO:0000259" key="1">
    <source>
        <dbReference type="Pfam" id="PF00326"/>
    </source>
</evidence>
<dbReference type="InterPro" id="IPR001375">
    <property type="entry name" value="Peptidase_S9_cat"/>
</dbReference>
<reference evidence="2 3" key="1">
    <citation type="submission" date="2017-06" db="EMBL/GenBank/DDBJ databases">
        <title>Ant-infecting Ophiocordyceps genomes reveal a high diversity of potential behavioral manipulation genes and a possible major role for enterotoxins.</title>
        <authorList>
            <person name="De Bekker C."/>
            <person name="Evans H.C."/>
            <person name="Brachmann A."/>
            <person name="Hughes D.P."/>
        </authorList>
    </citation>
    <scope>NUCLEOTIDE SEQUENCE [LARGE SCALE GENOMIC DNA]</scope>
    <source>
        <strain evidence="2 3">1348a</strain>
    </source>
</reference>
<protein>
    <recommendedName>
        <fullName evidence="1">Peptidase S9 prolyl oligopeptidase catalytic domain-containing protein</fullName>
    </recommendedName>
</protein>
<name>A0A2C5ZS82_9HYPO</name>
<accession>A0A2C5ZS82</accession>
<dbReference type="PANTHER" id="PTHR43056:SF5">
    <property type="entry name" value="PEPTIDASE S9 PROLYL OLIGOPEPTIDASE CATALYTIC DOMAIN-CONTAINING PROTEIN"/>
    <property type="match status" value="1"/>
</dbReference>
<feature type="domain" description="Peptidase S9 prolyl oligopeptidase catalytic" evidence="1">
    <location>
        <begin position="427"/>
        <end position="626"/>
    </location>
</feature>
<dbReference type="OrthoDB" id="43744at2759"/>
<dbReference type="SUPFAM" id="SSF53474">
    <property type="entry name" value="alpha/beta-Hydrolases"/>
    <property type="match status" value="1"/>
</dbReference>
<organism evidence="2 3">
    <name type="scientific">Ophiocordyceps australis</name>
    <dbReference type="NCBI Taxonomy" id="1399860"/>
    <lineage>
        <taxon>Eukaryota</taxon>
        <taxon>Fungi</taxon>
        <taxon>Dikarya</taxon>
        <taxon>Ascomycota</taxon>
        <taxon>Pezizomycotina</taxon>
        <taxon>Sordariomycetes</taxon>
        <taxon>Hypocreomycetidae</taxon>
        <taxon>Hypocreales</taxon>
        <taxon>Ophiocordycipitaceae</taxon>
        <taxon>Ophiocordyceps</taxon>
    </lineage>
</organism>
<evidence type="ECO:0000313" key="3">
    <source>
        <dbReference type="Proteomes" id="UP000224854"/>
    </source>
</evidence>
<dbReference type="SUPFAM" id="SSF82171">
    <property type="entry name" value="DPP6 N-terminal domain-like"/>
    <property type="match status" value="1"/>
</dbReference>
<dbReference type="PANTHER" id="PTHR43056">
    <property type="entry name" value="PEPTIDASE S9 PROLYL OLIGOPEPTIDASE"/>
    <property type="match status" value="1"/>
</dbReference>
<keyword evidence="3" id="KW-1185">Reference proteome</keyword>
<gene>
    <name evidence="2" type="ORF">CDD82_6698</name>
</gene>
<comment type="caution">
    <text evidence="2">The sequence shown here is derived from an EMBL/GenBank/DDBJ whole genome shotgun (WGS) entry which is preliminary data.</text>
</comment>
<dbReference type="InterPro" id="IPR029058">
    <property type="entry name" value="AB_hydrolase_fold"/>
</dbReference>
<dbReference type="AlphaFoldDB" id="A0A2C5ZS82"/>
<dbReference type="Gene3D" id="3.40.50.1820">
    <property type="entry name" value="alpha/beta hydrolase"/>
    <property type="match status" value="1"/>
</dbReference>
<dbReference type="Gene3D" id="2.120.10.30">
    <property type="entry name" value="TolB, C-terminal domain"/>
    <property type="match status" value="1"/>
</dbReference>
<dbReference type="InterPro" id="IPR011042">
    <property type="entry name" value="6-blade_b-propeller_TolB-like"/>
</dbReference>
<dbReference type="Pfam" id="PF00326">
    <property type="entry name" value="Peptidase_S9"/>
    <property type="match status" value="1"/>
</dbReference>
<dbReference type="GO" id="GO:0006508">
    <property type="term" value="P:proteolysis"/>
    <property type="evidence" value="ECO:0007669"/>
    <property type="project" value="InterPro"/>
</dbReference>
<dbReference type="EMBL" id="NJEU01000071">
    <property type="protein sequence ID" value="PHH82211.1"/>
    <property type="molecule type" value="Genomic_DNA"/>
</dbReference>